<dbReference type="InterPro" id="IPR053905">
    <property type="entry name" value="EF-G-like_DII"/>
</dbReference>
<dbReference type="InterPro" id="IPR036925">
    <property type="entry name" value="TIF_IF2_dom3_sf"/>
</dbReference>
<evidence type="ECO:0000256" key="6">
    <source>
        <dbReference type="ARBA" id="ARBA00022946"/>
    </source>
</evidence>
<dbReference type="Gene3D" id="3.40.50.300">
    <property type="entry name" value="P-loop containing nucleotide triphosphate hydrolases"/>
    <property type="match status" value="1"/>
</dbReference>
<feature type="region of interest" description="Disordered" evidence="11">
    <location>
        <begin position="630"/>
        <end position="655"/>
    </location>
</feature>
<evidence type="ECO:0000256" key="3">
    <source>
        <dbReference type="ARBA" id="ARBA00022540"/>
    </source>
</evidence>
<comment type="subcellular location">
    <subcellularLocation>
        <location evidence="1">Mitochondrion</location>
    </subcellularLocation>
</comment>
<dbReference type="FunFam" id="3.40.50.10050:FF:000001">
    <property type="entry name" value="Translation initiation factor IF-2"/>
    <property type="match status" value="1"/>
</dbReference>
<keyword evidence="5" id="KW-0648">Protein biosynthesis</keyword>
<evidence type="ECO:0000256" key="7">
    <source>
        <dbReference type="ARBA" id="ARBA00023128"/>
    </source>
</evidence>
<dbReference type="CDD" id="cd03692">
    <property type="entry name" value="mtIF2_IVc"/>
    <property type="match status" value="1"/>
</dbReference>
<gene>
    <name evidence="14" type="ORF">TCHU04912_LOCUS22137</name>
</gene>
<comment type="similarity">
    <text evidence="2">Belongs to the TRAFAC class translation factor GTPase superfamily. Classic translation factor GTPase family. IF-2 subfamily.</text>
</comment>
<dbReference type="FunFam" id="2.40.30.10:FF:000008">
    <property type="entry name" value="Translation initiation factor IF-2"/>
    <property type="match status" value="1"/>
</dbReference>
<keyword evidence="4" id="KW-0547">Nucleotide-binding</keyword>
<dbReference type="SUPFAM" id="SSF52540">
    <property type="entry name" value="P-loop containing nucleoside triphosphate hydrolases"/>
    <property type="match status" value="1"/>
</dbReference>
<dbReference type="InterPro" id="IPR044145">
    <property type="entry name" value="IF2_II"/>
</dbReference>
<dbReference type="HAMAP" id="MF_00100_B">
    <property type="entry name" value="IF_2_B"/>
    <property type="match status" value="1"/>
</dbReference>
<protein>
    <recommendedName>
        <fullName evidence="10">Translation initiation factor IF-2, mitochondrial</fullName>
    </recommendedName>
</protein>
<dbReference type="AlphaFoldDB" id="A0A7S1T8Q2"/>
<keyword evidence="8" id="KW-0342">GTP-binding</keyword>
<dbReference type="SUPFAM" id="SSF52156">
    <property type="entry name" value="Initiation factor IF2/eIF5b, domain 3"/>
    <property type="match status" value="1"/>
</dbReference>
<evidence type="ECO:0000256" key="5">
    <source>
        <dbReference type="ARBA" id="ARBA00022917"/>
    </source>
</evidence>
<feature type="domain" description="Tr-type G" evidence="13">
    <location>
        <begin position="320"/>
        <end position="490"/>
    </location>
</feature>
<dbReference type="NCBIfam" id="TIGR00231">
    <property type="entry name" value="small_GTP"/>
    <property type="match status" value="1"/>
</dbReference>
<feature type="chain" id="PRO_5030757793" description="Translation initiation factor IF-2, mitochondrial" evidence="12">
    <location>
        <begin position="22"/>
        <end position="887"/>
    </location>
</feature>
<dbReference type="PANTHER" id="PTHR43381:SF20">
    <property type="entry name" value="TRANSLATION INITIATION FACTOR IF-2, MITOCHONDRIAL"/>
    <property type="match status" value="1"/>
</dbReference>
<dbReference type="InterPro" id="IPR009000">
    <property type="entry name" value="Transl_B-barrel_sf"/>
</dbReference>
<dbReference type="PANTHER" id="PTHR43381">
    <property type="entry name" value="TRANSLATION INITIATION FACTOR IF-2-RELATED"/>
    <property type="match status" value="1"/>
</dbReference>
<dbReference type="PROSITE" id="PS01176">
    <property type="entry name" value="IF2"/>
    <property type="match status" value="1"/>
</dbReference>
<reference evidence="14" key="1">
    <citation type="submission" date="2021-01" db="EMBL/GenBank/DDBJ databases">
        <authorList>
            <person name="Corre E."/>
            <person name="Pelletier E."/>
            <person name="Niang G."/>
            <person name="Scheremetjew M."/>
            <person name="Finn R."/>
            <person name="Kale V."/>
            <person name="Holt S."/>
            <person name="Cochrane G."/>
            <person name="Meng A."/>
            <person name="Brown T."/>
            <person name="Cohen L."/>
        </authorList>
    </citation>
    <scope>NUCLEOTIDE SEQUENCE</scope>
    <source>
        <strain evidence="14">PLY429</strain>
    </source>
</reference>
<dbReference type="EMBL" id="HBGG01042857">
    <property type="protein sequence ID" value="CAD9229161.1"/>
    <property type="molecule type" value="Transcribed_RNA"/>
</dbReference>
<accession>A0A7S1T8Q2</accession>
<dbReference type="GO" id="GO:0005525">
    <property type="term" value="F:GTP binding"/>
    <property type="evidence" value="ECO:0007669"/>
    <property type="project" value="UniProtKB-KW"/>
</dbReference>
<feature type="compositionally biased region" description="Polar residues" evidence="11">
    <location>
        <begin position="143"/>
        <end position="154"/>
    </location>
</feature>
<keyword evidence="7" id="KW-0496">Mitochondrion</keyword>
<dbReference type="InterPro" id="IPR000178">
    <property type="entry name" value="TF_IF2_bacterial-like"/>
</dbReference>
<dbReference type="InterPro" id="IPR023115">
    <property type="entry name" value="TIF_IF2_dom3"/>
</dbReference>
<proteinExistence type="inferred from homology"/>
<keyword evidence="3" id="KW-0396">Initiation factor</keyword>
<dbReference type="SUPFAM" id="SSF50447">
    <property type="entry name" value="Translation proteins"/>
    <property type="match status" value="2"/>
</dbReference>
<feature type="region of interest" description="Disordered" evidence="11">
    <location>
        <begin position="48"/>
        <end position="247"/>
    </location>
</feature>
<evidence type="ECO:0000256" key="11">
    <source>
        <dbReference type="SAM" id="MobiDB-lite"/>
    </source>
</evidence>
<dbReference type="CDD" id="cd01887">
    <property type="entry name" value="IF2_eIF5B"/>
    <property type="match status" value="1"/>
</dbReference>
<evidence type="ECO:0000256" key="1">
    <source>
        <dbReference type="ARBA" id="ARBA00004173"/>
    </source>
</evidence>
<organism evidence="14">
    <name type="scientific">Tetraselmis chuii</name>
    <dbReference type="NCBI Taxonomy" id="63592"/>
    <lineage>
        <taxon>Eukaryota</taxon>
        <taxon>Viridiplantae</taxon>
        <taxon>Chlorophyta</taxon>
        <taxon>core chlorophytes</taxon>
        <taxon>Chlorodendrophyceae</taxon>
        <taxon>Chlorodendrales</taxon>
        <taxon>Chlorodendraceae</taxon>
        <taxon>Tetraselmis</taxon>
    </lineage>
</organism>
<dbReference type="InterPro" id="IPR015760">
    <property type="entry name" value="TIF_IF2"/>
</dbReference>
<name>A0A7S1T8Q2_9CHLO</name>
<feature type="compositionally biased region" description="Basic and acidic residues" evidence="11">
    <location>
        <begin position="192"/>
        <end position="205"/>
    </location>
</feature>
<dbReference type="Gene3D" id="3.40.50.10050">
    <property type="entry name" value="Translation initiation factor IF- 2, domain 3"/>
    <property type="match status" value="1"/>
</dbReference>
<evidence type="ECO:0000256" key="2">
    <source>
        <dbReference type="ARBA" id="ARBA00007733"/>
    </source>
</evidence>
<dbReference type="CDD" id="cd03702">
    <property type="entry name" value="IF2_mtIF2_II"/>
    <property type="match status" value="1"/>
</dbReference>
<dbReference type="InterPro" id="IPR027417">
    <property type="entry name" value="P-loop_NTPase"/>
</dbReference>
<keyword evidence="6" id="KW-0809">Transit peptide</keyword>
<sequence length="887" mass="95422">MWNCLRGQTAAITARLHGVLAAESLLASCGGSLRRFTVSAPKLAEFDPFVRPSQRRPPTSSRPDRRRNADATPLRKKPYINPKERNTDAIPLRQKPLAHSIEGRVDAPSFRQRPPHSSPNERSAGAAPFRQRQHDNPNERSGDTASFRQRQQHNPNEKQRFGNGNASQPSASLDLLPDEDDDSNGGNRRARKLGEGRDRDRERRERRLSRTPAADRRKTGEQNESPSAKQPPRHSPHTTGEVSSAPRHVVLGAEVTIKELASALNSTVSEIEEVLKNLGEAPKSSEDVIEFEIAELVCLEADTIAVCKDGRSDDQTDAVSRPAVVAVMGHVDHGKTTLLDALRSTSIASSEAGGITQHIGAFEVILPHTGKSLTFLDTPGHAAFSAMRARGAAVTDVVVLVVAADDSVMPQTLEAISHARAAGCPIVVALSKVDLPSADPPRVLQDLANHGLDLEAYGGDTPVVMVSAPTGRGLRELEDAVLYQAELLNVRASHSVKFEGTVVEAKLDKGQGALATLIVNRGVLRTGQCIVAGTHWGKVRSIRAANREVIDMATPGKPVVVAGIKGVPMAGDEVTQVGTEERARRISEARSARANDYRLSRLNNTAAMAKLQADESARAAALQAQKMARKMRVGGKHRSEVRDPSGLTGEDGQEAEEMSVATLPIIIKGDVHGSVEAVESALLTMSGEQVLVQVIHASVGPVASSDVSLASVTGAHIIAFNVRANNAAVVKEAKAAGVEIKQYRVIYNLLEDIGNLLAGAAPRVQEDKVTGHAQVQQIFEINKRRGKEPSTIIAGCKVVSGTVHWQRSKAYRVVRGGEVVHEGVLQSLKRDKLDAQEIAEGMECGVIMDSFNEFRIGDVLHCICVQERAPRTEQLVGGGMKVIEMAK</sequence>
<feature type="compositionally biased region" description="Polar residues" evidence="11">
    <location>
        <begin position="162"/>
        <end position="171"/>
    </location>
</feature>
<dbReference type="GO" id="GO:0005739">
    <property type="term" value="C:mitochondrion"/>
    <property type="evidence" value="ECO:0007669"/>
    <property type="project" value="UniProtKB-SubCell"/>
</dbReference>
<evidence type="ECO:0000259" key="13">
    <source>
        <dbReference type="PROSITE" id="PS51722"/>
    </source>
</evidence>
<comment type="function">
    <text evidence="9">One of the essential components for the initiation of protein synthesis. Protects formylmethionyl-tRNA from spontaneous hydrolysis and promotes its binding to the 30S ribosomal subunits. Also involved in the hydrolysis of GTP during the formation of the 70S ribosomal complex.</text>
</comment>
<dbReference type="InterPro" id="IPR000795">
    <property type="entry name" value="T_Tr_GTP-bd_dom"/>
</dbReference>
<dbReference type="FunFam" id="3.40.50.300:FF:000019">
    <property type="entry name" value="Translation initiation factor IF-2"/>
    <property type="match status" value="1"/>
</dbReference>
<evidence type="ECO:0000256" key="12">
    <source>
        <dbReference type="SAM" id="SignalP"/>
    </source>
</evidence>
<dbReference type="Gene3D" id="2.40.30.10">
    <property type="entry name" value="Translation factors"/>
    <property type="match status" value="2"/>
</dbReference>
<evidence type="ECO:0000256" key="9">
    <source>
        <dbReference type="ARBA" id="ARBA00025162"/>
    </source>
</evidence>
<dbReference type="Pfam" id="PF11987">
    <property type="entry name" value="IF-2"/>
    <property type="match status" value="1"/>
</dbReference>
<evidence type="ECO:0000256" key="8">
    <source>
        <dbReference type="ARBA" id="ARBA00023134"/>
    </source>
</evidence>
<evidence type="ECO:0000256" key="4">
    <source>
        <dbReference type="ARBA" id="ARBA00022741"/>
    </source>
</evidence>
<evidence type="ECO:0000313" key="14">
    <source>
        <dbReference type="EMBL" id="CAD9229161.1"/>
    </source>
</evidence>
<dbReference type="GO" id="GO:0003743">
    <property type="term" value="F:translation initiation factor activity"/>
    <property type="evidence" value="ECO:0007669"/>
    <property type="project" value="UniProtKB-KW"/>
</dbReference>
<dbReference type="Pfam" id="PF00009">
    <property type="entry name" value="GTP_EFTU"/>
    <property type="match status" value="1"/>
</dbReference>
<feature type="signal peptide" evidence="12">
    <location>
        <begin position="1"/>
        <end position="21"/>
    </location>
</feature>
<dbReference type="PROSITE" id="PS51722">
    <property type="entry name" value="G_TR_2"/>
    <property type="match status" value="1"/>
</dbReference>
<dbReference type="InterPro" id="IPR005225">
    <property type="entry name" value="Small_GTP-bd"/>
</dbReference>
<keyword evidence="12" id="KW-0732">Signal</keyword>
<evidence type="ECO:0000256" key="10">
    <source>
        <dbReference type="ARBA" id="ARBA00044200"/>
    </source>
</evidence>
<dbReference type="GO" id="GO:0003924">
    <property type="term" value="F:GTPase activity"/>
    <property type="evidence" value="ECO:0007669"/>
    <property type="project" value="InterPro"/>
</dbReference>
<dbReference type="Pfam" id="PF22042">
    <property type="entry name" value="EF-G_D2"/>
    <property type="match status" value="1"/>
</dbReference>
<feature type="compositionally biased region" description="Basic and acidic residues" evidence="11">
    <location>
        <begin position="132"/>
        <end position="142"/>
    </location>
</feature>